<proteinExistence type="predicted"/>
<dbReference type="AlphaFoldDB" id="A0A1G2PUP4"/>
<evidence type="ECO:0000313" key="2">
    <source>
        <dbReference type="Proteomes" id="UP000176951"/>
    </source>
</evidence>
<evidence type="ECO:0000313" key="1">
    <source>
        <dbReference type="EMBL" id="OHA52037.1"/>
    </source>
</evidence>
<sequence length="199" mass="22800">MTIYSLSPTSGRGMFLAYRRKGVVMGKYDELTRGQTEALLNRIGGMDGMRGILSGELIVTLANASSLALGFARDMAKETGWTLLEDVSEPSEIAISSLELVTFLNRGESHVSGDTLRNRAKENGANFGQRQAEYLLERQDEIPKEWRDFYLVFPGTVWRDSRGRRRVPSLNWIGGRWFLDFRWLDYDWDSVDRLVRPRK</sequence>
<dbReference type="Proteomes" id="UP000176951">
    <property type="component" value="Unassembled WGS sequence"/>
</dbReference>
<accession>A0A1G2PUP4</accession>
<protein>
    <submittedName>
        <fullName evidence="1">Uncharacterized protein</fullName>
    </submittedName>
</protein>
<name>A0A1G2PUP4_9BACT</name>
<comment type="caution">
    <text evidence="1">The sequence shown here is derived from an EMBL/GenBank/DDBJ whole genome shotgun (WGS) entry which is preliminary data.</text>
</comment>
<organism evidence="1 2">
    <name type="scientific">Candidatus Terrybacteria bacterium RIFCSPLOWO2_01_FULL_40_23</name>
    <dbReference type="NCBI Taxonomy" id="1802366"/>
    <lineage>
        <taxon>Bacteria</taxon>
        <taxon>Candidatus Terryibacteriota</taxon>
    </lineage>
</organism>
<gene>
    <name evidence="1" type="ORF">A3A97_00615</name>
</gene>
<dbReference type="EMBL" id="MHSW01000014">
    <property type="protein sequence ID" value="OHA52037.1"/>
    <property type="molecule type" value="Genomic_DNA"/>
</dbReference>
<reference evidence="1 2" key="1">
    <citation type="journal article" date="2016" name="Nat. Commun.">
        <title>Thousands of microbial genomes shed light on interconnected biogeochemical processes in an aquifer system.</title>
        <authorList>
            <person name="Anantharaman K."/>
            <person name="Brown C.T."/>
            <person name="Hug L.A."/>
            <person name="Sharon I."/>
            <person name="Castelle C.J."/>
            <person name="Probst A.J."/>
            <person name="Thomas B.C."/>
            <person name="Singh A."/>
            <person name="Wilkins M.J."/>
            <person name="Karaoz U."/>
            <person name="Brodie E.L."/>
            <person name="Williams K.H."/>
            <person name="Hubbard S.S."/>
            <person name="Banfield J.F."/>
        </authorList>
    </citation>
    <scope>NUCLEOTIDE SEQUENCE [LARGE SCALE GENOMIC DNA]</scope>
</reference>